<dbReference type="PANTHER" id="PTHR11795">
    <property type="entry name" value="BRANCHED-CHAIN AMINO ACID TRANSPORT SYSTEM PERMEASE PROTEIN LIVH"/>
    <property type="match status" value="1"/>
</dbReference>
<evidence type="ECO:0000256" key="9">
    <source>
        <dbReference type="SAM" id="Phobius"/>
    </source>
</evidence>
<feature type="transmembrane region" description="Helical" evidence="9">
    <location>
        <begin position="91"/>
        <end position="106"/>
    </location>
</feature>
<dbReference type="EMBL" id="CZRL01000032">
    <property type="protein sequence ID" value="CUS50554.1"/>
    <property type="molecule type" value="Genomic_DNA"/>
</dbReference>
<organism evidence="10">
    <name type="scientific">hydrothermal vent metagenome</name>
    <dbReference type="NCBI Taxonomy" id="652676"/>
    <lineage>
        <taxon>unclassified sequences</taxon>
        <taxon>metagenomes</taxon>
        <taxon>ecological metagenomes</taxon>
    </lineage>
</organism>
<keyword evidence="3" id="KW-1003">Cell membrane</keyword>
<evidence type="ECO:0000256" key="7">
    <source>
        <dbReference type="ARBA" id="ARBA00023136"/>
    </source>
</evidence>
<name>A0A160TRR4_9ZZZZ</name>
<dbReference type="InterPro" id="IPR052157">
    <property type="entry name" value="BCAA_transport_permease"/>
</dbReference>
<protein>
    <submittedName>
        <fullName evidence="10">High-affinity branched-chain amino acid transport system permease protein LivH (TC 3.A.1.4.1)</fullName>
    </submittedName>
</protein>
<evidence type="ECO:0000256" key="4">
    <source>
        <dbReference type="ARBA" id="ARBA00022692"/>
    </source>
</evidence>
<feature type="transmembrane region" description="Helical" evidence="9">
    <location>
        <begin position="266"/>
        <end position="284"/>
    </location>
</feature>
<gene>
    <name evidence="10" type="ORF">MGWOODY_XGa125</name>
</gene>
<keyword evidence="4 9" id="KW-0812">Transmembrane</keyword>
<dbReference type="CDD" id="cd06582">
    <property type="entry name" value="TM_PBP1_LivH_like"/>
    <property type="match status" value="1"/>
</dbReference>
<evidence type="ECO:0000256" key="3">
    <source>
        <dbReference type="ARBA" id="ARBA00022475"/>
    </source>
</evidence>
<feature type="transmembrane region" description="Helical" evidence="9">
    <location>
        <begin position="188"/>
        <end position="208"/>
    </location>
</feature>
<dbReference type="PANTHER" id="PTHR11795:SF445">
    <property type="entry name" value="AMINO ACID ABC TRANSPORTER PERMEASE PROTEIN"/>
    <property type="match status" value="1"/>
</dbReference>
<keyword evidence="5" id="KW-0029">Amino-acid transport</keyword>
<comment type="subcellular location">
    <subcellularLocation>
        <location evidence="1">Cell membrane</location>
        <topology evidence="1">Multi-pass membrane protein</topology>
    </subcellularLocation>
</comment>
<evidence type="ECO:0000256" key="1">
    <source>
        <dbReference type="ARBA" id="ARBA00004651"/>
    </source>
</evidence>
<dbReference type="InterPro" id="IPR001851">
    <property type="entry name" value="ABC_transp_permease"/>
</dbReference>
<reference evidence="10" key="1">
    <citation type="submission" date="2015-10" db="EMBL/GenBank/DDBJ databases">
        <authorList>
            <person name="Gilbert D.G."/>
        </authorList>
    </citation>
    <scope>NUCLEOTIDE SEQUENCE</scope>
</reference>
<evidence type="ECO:0000313" key="10">
    <source>
        <dbReference type="EMBL" id="CUS50554.1"/>
    </source>
</evidence>
<proteinExistence type="inferred from homology"/>
<feature type="transmembrane region" description="Helical" evidence="9">
    <location>
        <begin position="61"/>
        <end position="79"/>
    </location>
</feature>
<sequence>MTDFVQNCIDGLMFGSGYALLALGFTLVFGVMKRLNLSFGPSIMLGAYAGTWVYLNFSDSAWLVALATVIATVAVGIYVERLCFRAIRRDSTIASMVSSFAIWMQLEEVAMHLLPERTYPFPAFFTTTTIEFGPFYARSEHITMLLLTLLLLVLLHVFLFRTRPGLALRLVSDNPLASAYMGINNSSILFLAFALVSVMGGLAGFLILSADTQVTPFFGLWATFKGLIAMMLGGMGSLPGAILGGLLLGVVEANAFWYGGAVIRDLSAYLLLFVMLIVRPGGLIGQKIVAKQRAADERV</sequence>
<feature type="transmembrane region" description="Helical" evidence="9">
    <location>
        <begin position="12"/>
        <end position="30"/>
    </location>
</feature>
<accession>A0A160TRR4</accession>
<dbReference type="Pfam" id="PF02653">
    <property type="entry name" value="BPD_transp_2"/>
    <property type="match status" value="1"/>
</dbReference>
<keyword evidence="2" id="KW-0813">Transport</keyword>
<feature type="transmembrane region" description="Helical" evidence="9">
    <location>
        <begin position="142"/>
        <end position="160"/>
    </location>
</feature>
<keyword evidence="6 9" id="KW-1133">Transmembrane helix</keyword>
<dbReference type="GO" id="GO:0005886">
    <property type="term" value="C:plasma membrane"/>
    <property type="evidence" value="ECO:0007669"/>
    <property type="project" value="UniProtKB-SubCell"/>
</dbReference>
<dbReference type="AlphaFoldDB" id="A0A160TRR4"/>
<dbReference type="GO" id="GO:0006865">
    <property type="term" value="P:amino acid transport"/>
    <property type="evidence" value="ECO:0007669"/>
    <property type="project" value="UniProtKB-KW"/>
</dbReference>
<evidence type="ECO:0000256" key="8">
    <source>
        <dbReference type="ARBA" id="ARBA00037998"/>
    </source>
</evidence>
<comment type="similarity">
    <text evidence="8">Belongs to the binding-protein-dependent transport system permease family. LivHM subfamily.</text>
</comment>
<evidence type="ECO:0000256" key="6">
    <source>
        <dbReference type="ARBA" id="ARBA00022989"/>
    </source>
</evidence>
<evidence type="ECO:0000256" key="2">
    <source>
        <dbReference type="ARBA" id="ARBA00022448"/>
    </source>
</evidence>
<feature type="transmembrane region" description="Helical" evidence="9">
    <location>
        <begin position="37"/>
        <end position="55"/>
    </location>
</feature>
<keyword evidence="7 9" id="KW-0472">Membrane</keyword>
<dbReference type="GO" id="GO:0022857">
    <property type="term" value="F:transmembrane transporter activity"/>
    <property type="evidence" value="ECO:0007669"/>
    <property type="project" value="InterPro"/>
</dbReference>
<evidence type="ECO:0000256" key="5">
    <source>
        <dbReference type="ARBA" id="ARBA00022970"/>
    </source>
</evidence>